<comment type="subcellular location">
    <subcellularLocation>
        <location evidence="1">Membrane</location>
        <topology evidence="1">Multi-pass membrane protein</topology>
    </subcellularLocation>
</comment>
<feature type="compositionally biased region" description="Pro residues" evidence="12">
    <location>
        <begin position="2519"/>
        <end position="2538"/>
    </location>
</feature>
<evidence type="ECO:0000256" key="9">
    <source>
        <dbReference type="ARBA" id="ARBA00023136"/>
    </source>
</evidence>
<dbReference type="GO" id="GO:0006352">
    <property type="term" value="P:DNA-templated transcription initiation"/>
    <property type="evidence" value="ECO:0007669"/>
    <property type="project" value="InterPro"/>
</dbReference>
<protein>
    <submittedName>
        <fullName evidence="15">Ammonia channel</fullName>
    </submittedName>
</protein>
<keyword evidence="9 13" id="KW-0472">Membrane</keyword>
<keyword evidence="4" id="KW-0813">Transport</keyword>
<reference evidence="15 16" key="1">
    <citation type="submission" date="2016-02" db="EMBL/GenBank/DDBJ databases">
        <title>Genome analysis of coral dinoflagellate symbionts highlights evolutionary adaptations to a symbiotic lifestyle.</title>
        <authorList>
            <person name="Aranda M."/>
            <person name="Li Y."/>
            <person name="Liew Y.J."/>
            <person name="Baumgarten S."/>
            <person name="Simakov O."/>
            <person name="Wilson M."/>
            <person name="Piel J."/>
            <person name="Ashoor H."/>
            <person name="Bougouffa S."/>
            <person name="Bajic V.B."/>
            <person name="Ryu T."/>
            <person name="Ravasi T."/>
            <person name="Bayer T."/>
            <person name="Micklem G."/>
            <person name="Kim H."/>
            <person name="Bhak J."/>
            <person name="Lajeunesse T.C."/>
            <person name="Voolstra C.R."/>
        </authorList>
    </citation>
    <scope>NUCLEOTIDE SEQUENCE [LARGE SCALE GENOMIC DNA]</scope>
    <source>
        <strain evidence="15 16">CCMP2467</strain>
    </source>
</reference>
<keyword evidence="8" id="KW-0238">DNA-binding</keyword>
<dbReference type="SUPFAM" id="SSF56281">
    <property type="entry name" value="Metallo-hydrolase/oxidoreductase"/>
    <property type="match status" value="1"/>
</dbReference>
<evidence type="ECO:0000256" key="1">
    <source>
        <dbReference type="ARBA" id="ARBA00004141"/>
    </source>
</evidence>
<dbReference type="PANTHER" id="PTHR43029">
    <property type="entry name" value="AMMONIUM TRANSPORTER MEP2"/>
    <property type="match status" value="1"/>
</dbReference>
<dbReference type="GO" id="GO:0003677">
    <property type="term" value="F:DNA binding"/>
    <property type="evidence" value="ECO:0007669"/>
    <property type="project" value="UniProtKB-KW"/>
</dbReference>
<name>A0A1Q9EHZ7_SYMMI</name>
<evidence type="ECO:0000256" key="10">
    <source>
        <dbReference type="ARBA" id="ARBA00023163"/>
    </source>
</evidence>
<sequence length="2550" mass="280041">MTDAAVNVLANMTEADPPLTATEDAGAVAWVLTSTALVFLMTAGLGFFYGGLVRDTNIINTMMMSVVSMGIVTLTWVVFGFSWAFGDNGENGIGLVIGNFDYSFWMGLDMTNWDTLPGLAFASFQMTFAIIASAIISGSLVERVRFSAYCIMLALWSLLIYAPLCHWVWGPGGWIGSQLGALDFAGGTVVHISSGVSGLVAGAILGPRKHVEKDLGPANAPFVILGGCLLWFGWLGFNGGSALSTTDGVAARAVATTFVAAASSMLTWLALERVLKGKSTSVGASVGAVAGLVVITPAAGFVTPGWSIALGVLGAPWCYFTCELVNRINLVDDTLDAFGLHGSGGFAGAILTGIFAVDDGLIYSGSFLLLGKQIVGALAGVAFSAVGTAIIMGAMKMLFKLRIPEEHEIGGVDEHTHGETYHSPIKKYSAAARMTESSESSESDPSDIGMSPLARDDFSVISEPDDDDGNQDQTEEEALYAHTCMVSKGEYLTSMLLEPEIVQLVWMYFDSFEYLFQVYLDTQTSFLQTPAACHGHMSNEAFLQFCIDFRLFPQIIDFNSLNCYYQSAESIIEITRDEVKRCTKKDAEESAFQVGDVVEVPAFLRQGKNGKLRPGDAMKVIAVDTSDVDAEAVLVMTARLKKLWVKMGQIKKAEKDFVSSEKAKTTAKVASKATWINKDFEEMTELEKRSLTILSSFADYMSSRKVRSKDFFSKFDESGDGSIDAEELMKGITFMSLAGNLRTSISTPPPDLKEVEQLFRLIDADGDGTLDYMELDIVMKTVQERKSKQAKASNFFVKDEIEMSDLEKLATGFFVPLWNYFEANKWTVRDFFARFDTAGHGHLSFRELKMAGEELGFTCSFEKFDRAMMLLDANLDGAISPEELMKVMNFVKVRMDLLNRRAQKKEELANPFAKQAQVDSKSEEKLWLRQGTDCFITLGKEKKMIQHASSRFLQRFRSMENVDYVGNASSVAGVGCATGIRARQVVGDYLDASCSTDKHIDVHVANPNVPSYLCSMAIAALLCCSTGQLPPAILASSYDSSLCFLAHDAAVGCCLSALLGLADAPLPQPARAARLELRFGGLGLRAADTDCHAAYWAFWMDTLPVIQARVPPAAERLLAALRDDRAARLPSLLVATQAAAYLTDKLYELELDRMNPTKHWTYRDESATAWPFRHAAGALSDLPGLHSRHDEPADFRRGWLRKASHACDERTLETHLADLSPASRAQLLSQAGPHVARAFTVLPTSDDVAIPDAHFRVLLLRRLCMPFPLWPCSCSCRGELDAYGDHRAACSTSGVLASRALPLERAIARVCQKAGARVGRNVALAAMNIDVPVHDARRIEVVCNGLPLWHGAQLAVDATLVSPVTRDGRPHDGADNHPGWAVRNAARRKRRQTYPEIDRSRRCRLVVFGLEAVLMMIMGGRFAKTGKPMPAGQQMPASGWSHGKVTCCACQCRGHVALEAWACAAPGPPSLPEIEKLSDRVTRVLGRNPSPFSLTGTNLYLVGTGSSRILVDAGEGKPGVLQDLIDVMAQQGCHHISQVVITHWHIDHLLGVPELMDHFGSEMQVRKYMPSEGTSVGEVGNAESEWSPVELLSISDSSPNFPASMFNGSSNVPAAGAAWPDQSTAYAAGSEHEEWQSWWDPSAGGSFEPWQAEADWYKWSHMPQNPAEQFAEERRRRGQGRGGEATDVVALSLLKQLEQDEEGHVKAKAQPSEDQVLAGQMESAVAAFLAGEGFEDESEDEQHEAERIEREALDLVAGIDGQLSAEAVPFVPIGSFDAFSPLENIAEEEEMKIPCAYLQATLEDVGLAKTILRIPAEEDVVKFTDYLRVRTLPASLLQSEELLDLFYQELRSTLASCYLDRICPTLQEVEHRFKTHLPPGSPHELDVALVLPMLARKVPDTYHILPADGRGRPIMVFFSEAPSGFKGFLDVDCTLQGDGDFSQESWEQLDKALTDSFRISCDFRHAAFDVRSKVQHFKDWPLAEVELLLHAAVGKKKLAPWEDHLGPAEHVHSLVLERNTKQWEGTLGHKKKESWTHPHRGQNGYSKFQRDWEAYQHYVADKESLQMAQPGHPDRDQHWPSLGPARPQAQRERRQLNLSQQLYGDGAKNRAESVRSNRSSSSEAKYQLSGPVPPVEIPEDARLQVETLVSACPDGLRFTTLKRVLHAFEEAGGPSYGRQNLSLCGHQRANPFLVQSNHDPHFSKLIDSSAYTPKVTGSICSLGMWASGQRCKPPRSKANILHISLATSGLRAQWVQMSIDHALVSLSSSLDNPDHVDDGETELVLHREQSSQPTKGQLTKAAAPPVSLAFLGDTDMAPSTFQLPPEVQVVLSHTRSYFKLCCQLDLKAVSCKLRNAEYNPRKDVNKLFIRLFRPAASAHIWHTGAVNCCVKGSEEDARQAARRITRMIQKCGYSARCEKFRLIAQAVVTDLCFPVRLEALAQKWHRHVLYEPEVCALAKFYLEHPRCCVSVASSGKVSVFDAATVEDGREAIRKVYLVFKEFSIVDQVLNPSFPMGLEEPPPGLEKPPPGLEEPPPGLALPQDVNALAFQ</sequence>
<dbReference type="SUPFAM" id="SSF47473">
    <property type="entry name" value="EF-hand"/>
    <property type="match status" value="1"/>
</dbReference>
<dbReference type="SUPFAM" id="SSF55945">
    <property type="entry name" value="TATA-box binding protein-like"/>
    <property type="match status" value="2"/>
</dbReference>
<dbReference type="InterPro" id="IPR011992">
    <property type="entry name" value="EF-hand-dom_pair"/>
</dbReference>
<dbReference type="PROSITE" id="PS50222">
    <property type="entry name" value="EF_HAND_2"/>
    <property type="match status" value="4"/>
</dbReference>
<dbReference type="InterPro" id="IPR002048">
    <property type="entry name" value="EF_hand_dom"/>
</dbReference>
<feature type="transmembrane region" description="Helical" evidence="13">
    <location>
        <begin position="338"/>
        <end position="357"/>
    </location>
</feature>
<dbReference type="Pfam" id="PF00753">
    <property type="entry name" value="Lactamase_B"/>
    <property type="match status" value="1"/>
</dbReference>
<accession>A0A1Q9EHZ7</accession>
<dbReference type="InterPro" id="IPR018247">
    <property type="entry name" value="EF_Hand_1_Ca_BS"/>
</dbReference>
<keyword evidence="16" id="KW-1185">Reference proteome</keyword>
<dbReference type="Gene3D" id="3.30.310.10">
    <property type="entry name" value="TATA-Binding Protein"/>
    <property type="match status" value="2"/>
</dbReference>
<feature type="transmembrane region" description="Helical" evidence="13">
    <location>
        <begin position="116"/>
        <end position="136"/>
    </location>
</feature>
<gene>
    <name evidence="15" type="primary">amt</name>
    <name evidence="15" type="ORF">AK812_SmicGene9526</name>
</gene>
<organism evidence="15 16">
    <name type="scientific">Symbiodinium microadriaticum</name>
    <name type="common">Dinoflagellate</name>
    <name type="synonym">Zooxanthella microadriatica</name>
    <dbReference type="NCBI Taxonomy" id="2951"/>
    <lineage>
        <taxon>Eukaryota</taxon>
        <taxon>Sar</taxon>
        <taxon>Alveolata</taxon>
        <taxon>Dinophyceae</taxon>
        <taxon>Suessiales</taxon>
        <taxon>Symbiodiniaceae</taxon>
        <taxon>Symbiodinium</taxon>
    </lineage>
</organism>
<feature type="transmembrane region" description="Helical" evidence="13">
    <location>
        <begin position="249"/>
        <end position="270"/>
    </location>
</feature>
<comment type="caution">
    <text evidence="15">The sequence shown here is derived from an EMBL/GenBank/DDBJ whole genome shotgun (WGS) entry which is preliminary data.</text>
</comment>
<feature type="transmembrane region" description="Helical" evidence="13">
    <location>
        <begin position="148"/>
        <end position="169"/>
    </location>
</feature>
<comment type="similarity">
    <text evidence="2">Belongs to the TBP family.</text>
</comment>
<dbReference type="Proteomes" id="UP000186817">
    <property type="component" value="Unassembled WGS sequence"/>
</dbReference>
<dbReference type="InterPro" id="IPR036866">
    <property type="entry name" value="RibonucZ/Hydroxyglut_hydro"/>
</dbReference>
<evidence type="ECO:0000256" key="11">
    <source>
        <dbReference type="ARBA" id="ARBA00023177"/>
    </source>
</evidence>
<feature type="region of interest" description="Disordered" evidence="12">
    <location>
        <begin position="2516"/>
        <end position="2540"/>
    </location>
</feature>
<feature type="transmembrane region" description="Helical" evidence="13">
    <location>
        <begin position="189"/>
        <end position="206"/>
    </location>
</feature>
<dbReference type="GO" id="GO:0005509">
    <property type="term" value="F:calcium ion binding"/>
    <property type="evidence" value="ECO:0007669"/>
    <property type="project" value="InterPro"/>
</dbReference>
<evidence type="ECO:0000256" key="3">
    <source>
        <dbReference type="ARBA" id="ARBA00005887"/>
    </source>
</evidence>
<comment type="similarity">
    <text evidence="3">Belongs to the ammonia transporter channel (TC 1.A.11.2) family.</text>
</comment>
<evidence type="ECO:0000259" key="14">
    <source>
        <dbReference type="PROSITE" id="PS50222"/>
    </source>
</evidence>
<feature type="domain" description="EF-hand" evidence="14">
    <location>
        <begin position="859"/>
        <end position="894"/>
    </location>
</feature>
<dbReference type="InterPro" id="IPR018047">
    <property type="entry name" value="Ammonium_transpt_CS"/>
</dbReference>
<dbReference type="CDD" id="cd00051">
    <property type="entry name" value="EFh"/>
    <property type="match status" value="3"/>
</dbReference>
<dbReference type="EMBL" id="LSRX01000147">
    <property type="protein sequence ID" value="OLQ07066.1"/>
    <property type="molecule type" value="Genomic_DNA"/>
</dbReference>
<feature type="transmembrane region" description="Helical" evidence="13">
    <location>
        <begin position="282"/>
        <end position="302"/>
    </location>
</feature>
<dbReference type="Gene3D" id="1.10.238.10">
    <property type="entry name" value="EF-hand"/>
    <property type="match status" value="2"/>
</dbReference>
<dbReference type="Gene3D" id="1.10.3430.10">
    <property type="entry name" value="Ammonium transporter AmtB like domains"/>
    <property type="match status" value="1"/>
</dbReference>
<dbReference type="NCBIfam" id="TIGR00836">
    <property type="entry name" value="amt"/>
    <property type="match status" value="1"/>
</dbReference>
<dbReference type="PROSITE" id="PS01219">
    <property type="entry name" value="AMMONIUM_TRANSP"/>
    <property type="match status" value="1"/>
</dbReference>
<dbReference type="PANTHER" id="PTHR43029:SF10">
    <property type="entry name" value="AMMONIUM TRANSPORTER MEP2"/>
    <property type="match status" value="1"/>
</dbReference>
<dbReference type="PROSITE" id="PS00018">
    <property type="entry name" value="EF_HAND_1"/>
    <property type="match status" value="2"/>
</dbReference>
<evidence type="ECO:0000313" key="15">
    <source>
        <dbReference type="EMBL" id="OLQ07066.1"/>
    </source>
</evidence>
<dbReference type="Pfam" id="PF13499">
    <property type="entry name" value="EF-hand_7"/>
    <property type="match status" value="1"/>
</dbReference>
<evidence type="ECO:0000256" key="8">
    <source>
        <dbReference type="ARBA" id="ARBA00023125"/>
    </source>
</evidence>
<dbReference type="Gene3D" id="3.60.15.10">
    <property type="entry name" value="Ribonuclease Z/Hydroxyacylglutathione hydrolase-like"/>
    <property type="match status" value="1"/>
</dbReference>
<dbReference type="Pfam" id="PF00909">
    <property type="entry name" value="Ammonium_transp"/>
    <property type="match status" value="1"/>
</dbReference>
<proteinExistence type="inferred from homology"/>
<evidence type="ECO:0000256" key="6">
    <source>
        <dbReference type="ARBA" id="ARBA00022837"/>
    </source>
</evidence>
<dbReference type="InterPro" id="IPR001905">
    <property type="entry name" value="Ammonium_transpt"/>
</dbReference>
<dbReference type="InterPro" id="IPR000814">
    <property type="entry name" value="TBP"/>
</dbReference>
<dbReference type="InterPro" id="IPR001279">
    <property type="entry name" value="Metallo-B-lactamas"/>
</dbReference>
<dbReference type="OrthoDB" id="434910at2759"/>
<feature type="region of interest" description="Disordered" evidence="12">
    <location>
        <begin position="2067"/>
        <end position="2133"/>
    </location>
</feature>
<keyword evidence="10" id="KW-0804">Transcription</keyword>
<feature type="domain" description="EF-hand" evidence="14">
    <location>
        <begin position="828"/>
        <end position="858"/>
    </location>
</feature>
<evidence type="ECO:0000256" key="2">
    <source>
        <dbReference type="ARBA" id="ARBA00005560"/>
    </source>
</evidence>
<evidence type="ECO:0000256" key="12">
    <source>
        <dbReference type="SAM" id="MobiDB-lite"/>
    </source>
</evidence>
<dbReference type="SUPFAM" id="SSF111352">
    <property type="entry name" value="Ammonium transporter"/>
    <property type="match status" value="1"/>
</dbReference>
<dbReference type="GO" id="GO:0008519">
    <property type="term" value="F:ammonium channel activity"/>
    <property type="evidence" value="ECO:0007669"/>
    <property type="project" value="InterPro"/>
</dbReference>
<evidence type="ECO:0000256" key="5">
    <source>
        <dbReference type="ARBA" id="ARBA00022692"/>
    </source>
</evidence>
<evidence type="ECO:0000256" key="7">
    <source>
        <dbReference type="ARBA" id="ARBA00022989"/>
    </source>
</evidence>
<keyword evidence="7 13" id="KW-1133">Transmembrane helix</keyword>
<feature type="domain" description="EF-hand" evidence="14">
    <location>
        <begin position="703"/>
        <end position="738"/>
    </location>
</feature>
<feature type="transmembrane region" description="Helical" evidence="13">
    <location>
        <begin position="27"/>
        <end position="50"/>
    </location>
</feature>
<keyword evidence="6" id="KW-0106">Calcium</keyword>
<dbReference type="SMART" id="SM00054">
    <property type="entry name" value="EFh"/>
    <property type="match status" value="4"/>
</dbReference>
<dbReference type="InterPro" id="IPR012295">
    <property type="entry name" value="TBP_dom_sf"/>
</dbReference>
<dbReference type="Pfam" id="PF13202">
    <property type="entry name" value="EF-hand_5"/>
    <property type="match status" value="1"/>
</dbReference>
<dbReference type="InterPro" id="IPR024041">
    <property type="entry name" value="NH4_transpt_AmtB-like_dom"/>
</dbReference>
<keyword evidence="5 13" id="KW-0812">Transmembrane</keyword>
<dbReference type="GO" id="GO:0005886">
    <property type="term" value="C:plasma membrane"/>
    <property type="evidence" value="ECO:0007669"/>
    <property type="project" value="TreeGrafter"/>
</dbReference>
<feature type="transmembrane region" description="Helical" evidence="13">
    <location>
        <begin position="62"/>
        <end position="85"/>
    </location>
</feature>
<keyword evidence="11" id="KW-0924">Ammonia transport</keyword>
<feature type="domain" description="EF-hand" evidence="14">
    <location>
        <begin position="750"/>
        <end position="785"/>
    </location>
</feature>
<evidence type="ECO:0000256" key="13">
    <source>
        <dbReference type="SAM" id="Phobius"/>
    </source>
</evidence>
<dbReference type="Pfam" id="PF00352">
    <property type="entry name" value="TBP"/>
    <property type="match status" value="2"/>
</dbReference>
<evidence type="ECO:0000256" key="4">
    <source>
        <dbReference type="ARBA" id="ARBA00022448"/>
    </source>
</evidence>
<evidence type="ECO:0000313" key="16">
    <source>
        <dbReference type="Proteomes" id="UP000186817"/>
    </source>
</evidence>
<feature type="transmembrane region" description="Helical" evidence="13">
    <location>
        <begin position="377"/>
        <end position="399"/>
    </location>
</feature>
<dbReference type="InterPro" id="IPR029020">
    <property type="entry name" value="Ammonium/urea_transptr"/>
</dbReference>
<feature type="transmembrane region" description="Helical" evidence="13">
    <location>
        <begin position="218"/>
        <end position="237"/>
    </location>
</feature>